<dbReference type="PANTHER" id="PTHR22903">
    <property type="entry name" value="PLEKHH PROTEIN"/>
    <property type="match status" value="1"/>
</dbReference>
<proteinExistence type="predicted"/>
<sequence>MTESAAEENALWKDVLLTSCEETSTDTLTTIDDDDDGSVRKKALDLARACYMFTAVLMRPTGVQYHVNLAQNILSATLHNEVLKNELYAHLVKLTSGSMPYALQVYIVVLLFKKITNRR</sequence>
<keyword evidence="3" id="KW-1185">Reference proteome</keyword>
<evidence type="ECO:0000313" key="3">
    <source>
        <dbReference type="Proteomes" id="UP001608902"/>
    </source>
</evidence>
<dbReference type="Proteomes" id="UP001608902">
    <property type="component" value="Unassembled WGS sequence"/>
</dbReference>
<comment type="caution">
    <text evidence="2">The sequence shown here is derived from an EMBL/GenBank/DDBJ whole genome shotgun (WGS) entry which is preliminary data.</text>
</comment>
<evidence type="ECO:0000313" key="2">
    <source>
        <dbReference type="EMBL" id="MFH4974641.1"/>
    </source>
</evidence>
<keyword evidence="1" id="KW-0677">Repeat</keyword>
<evidence type="ECO:0000256" key="1">
    <source>
        <dbReference type="ARBA" id="ARBA00022737"/>
    </source>
</evidence>
<protein>
    <submittedName>
        <fullName evidence="2">Uncharacterized protein</fullName>
    </submittedName>
</protein>
<reference evidence="2 3" key="1">
    <citation type="submission" date="2024-08" db="EMBL/GenBank/DDBJ databases">
        <title>Gnathostoma spinigerum genome.</title>
        <authorList>
            <person name="Gonzalez-Bertolin B."/>
            <person name="Monzon S."/>
            <person name="Zaballos A."/>
            <person name="Jimenez P."/>
            <person name="Dekumyoy P."/>
            <person name="Varona S."/>
            <person name="Cuesta I."/>
            <person name="Sumanam S."/>
            <person name="Adisakwattana P."/>
            <person name="Gasser R.B."/>
            <person name="Hernandez-Gonzalez A."/>
            <person name="Young N.D."/>
            <person name="Perteguer M.J."/>
        </authorList>
    </citation>
    <scope>NUCLEOTIDE SEQUENCE [LARGE SCALE GENOMIC DNA]</scope>
    <source>
        <strain evidence="2">AL3</strain>
        <tissue evidence="2">Liver</tissue>
    </source>
</reference>
<organism evidence="2 3">
    <name type="scientific">Gnathostoma spinigerum</name>
    <dbReference type="NCBI Taxonomy" id="75299"/>
    <lineage>
        <taxon>Eukaryota</taxon>
        <taxon>Metazoa</taxon>
        <taxon>Ecdysozoa</taxon>
        <taxon>Nematoda</taxon>
        <taxon>Chromadorea</taxon>
        <taxon>Rhabditida</taxon>
        <taxon>Spirurina</taxon>
        <taxon>Gnathostomatomorpha</taxon>
        <taxon>Gnathostomatoidea</taxon>
        <taxon>Gnathostomatidae</taxon>
        <taxon>Gnathostoma</taxon>
    </lineage>
</organism>
<dbReference type="Gene3D" id="1.25.40.530">
    <property type="entry name" value="MyTH4 domain"/>
    <property type="match status" value="1"/>
</dbReference>
<accession>A0ABD6E675</accession>
<dbReference type="PANTHER" id="PTHR22903:SF8">
    <property type="entry name" value="MAX-1A"/>
    <property type="match status" value="1"/>
</dbReference>
<dbReference type="InterPro" id="IPR038185">
    <property type="entry name" value="MyTH4_dom_sf"/>
</dbReference>
<gene>
    <name evidence="2" type="ORF">AB6A40_001350</name>
</gene>
<name>A0ABD6E675_9BILA</name>
<dbReference type="AlphaFoldDB" id="A0ABD6E675"/>
<dbReference type="EMBL" id="JBGFUD010000491">
    <property type="protein sequence ID" value="MFH4974641.1"/>
    <property type="molecule type" value="Genomic_DNA"/>
</dbReference>